<dbReference type="InParanoid" id="K5VN11"/>
<name>K5VN11_PHACS</name>
<dbReference type="STRING" id="650164.K5VN11"/>
<dbReference type="KEGG" id="pco:PHACADRAFT_203415"/>
<proteinExistence type="predicted"/>
<evidence type="ECO:0000313" key="2">
    <source>
        <dbReference type="EMBL" id="EKM47984.1"/>
    </source>
</evidence>
<organism evidence="2 3">
    <name type="scientific">Phanerochaete carnosa (strain HHB-10118-sp)</name>
    <name type="common">White-rot fungus</name>
    <name type="synonym">Peniophora carnosa</name>
    <dbReference type="NCBI Taxonomy" id="650164"/>
    <lineage>
        <taxon>Eukaryota</taxon>
        <taxon>Fungi</taxon>
        <taxon>Dikarya</taxon>
        <taxon>Basidiomycota</taxon>
        <taxon>Agaricomycotina</taxon>
        <taxon>Agaricomycetes</taxon>
        <taxon>Polyporales</taxon>
        <taxon>Phanerochaetaceae</taxon>
        <taxon>Phanerochaete</taxon>
    </lineage>
</organism>
<feature type="compositionally biased region" description="Acidic residues" evidence="1">
    <location>
        <begin position="40"/>
        <end position="72"/>
    </location>
</feature>
<evidence type="ECO:0000256" key="1">
    <source>
        <dbReference type="SAM" id="MobiDB-lite"/>
    </source>
</evidence>
<accession>K5VN11</accession>
<feature type="region of interest" description="Disordered" evidence="1">
    <location>
        <begin position="14"/>
        <end position="149"/>
    </location>
</feature>
<dbReference type="EMBL" id="JH931592">
    <property type="protein sequence ID" value="EKM47984.1"/>
    <property type="molecule type" value="Genomic_DNA"/>
</dbReference>
<sequence>MQKKFENHWMSWCNRHGTTMGPLIARASNEGKSEVADNLGDQEADRLDEDSDDDPDFEPDEDTGGSDDDSEDGLGNSSDSDGDDDRKNDPADDLDELLDEHAPYNVDPRTRAPRKTGKGKGKGRAKGSRVTGKRRRGPLQPLRERRSPRWQAADGIPVILPSSCPASVRERPCMASAVEIEIALRVGQANDALNTLRTQLITSYTFRNRVAKRDKRVAEGHVMATRSKSGIYSKERSVRNAANEYRRAYQALVTLGYDNEEQRLKRLEDKDVRPFDISMDNQELGQSKRQPSWIWDELEFLDTTKVSENFESYAEEGKYRRVYFIKVHWFRMSALKARWEEEVAVVHEEMARTVRFFKFHQHFWLDVGEKHDESGMRGHGAYARKQAYMYERLVGGCSSAFKDIPEIRVSEIHHYVEDETGCWIKYIYNPESISYTPRA</sequence>
<dbReference type="RefSeq" id="XP_007403464.1">
    <property type="nucleotide sequence ID" value="XM_007403402.1"/>
</dbReference>
<feature type="compositionally biased region" description="Basic residues" evidence="1">
    <location>
        <begin position="111"/>
        <end position="137"/>
    </location>
</feature>
<dbReference type="Proteomes" id="UP000008370">
    <property type="component" value="Unassembled WGS sequence"/>
</dbReference>
<reference evidence="2 3" key="1">
    <citation type="journal article" date="2012" name="BMC Genomics">
        <title>Comparative genomics of the white-rot fungi, Phanerochaete carnosa and P. chrysosporium, to elucidate the genetic basis of the distinct wood types they colonize.</title>
        <authorList>
            <person name="Suzuki H."/>
            <person name="MacDonald J."/>
            <person name="Syed K."/>
            <person name="Salamov A."/>
            <person name="Hori C."/>
            <person name="Aerts A."/>
            <person name="Henrissat B."/>
            <person name="Wiebenga A."/>
            <person name="vanKuyk P.A."/>
            <person name="Barry K."/>
            <person name="Lindquist E."/>
            <person name="LaButti K."/>
            <person name="Lapidus A."/>
            <person name="Lucas S."/>
            <person name="Coutinho P."/>
            <person name="Gong Y."/>
            <person name="Samejima M."/>
            <person name="Mahadevan R."/>
            <person name="Abou-Zaid M."/>
            <person name="de Vries R.P."/>
            <person name="Igarashi K."/>
            <person name="Yadav J.S."/>
            <person name="Grigoriev I.V."/>
            <person name="Master E.R."/>
        </authorList>
    </citation>
    <scope>NUCLEOTIDE SEQUENCE [LARGE SCALE GENOMIC DNA]</scope>
    <source>
        <strain evidence="2 3">HHB-10118-sp</strain>
    </source>
</reference>
<protein>
    <submittedName>
        <fullName evidence="2">Uncharacterized protein</fullName>
    </submittedName>
</protein>
<dbReference type="GeneID" id="18912154"/>
<keyword evidence="3" id="KW-1185">Reference proteome</keyword>
<dbReference type="AlphaFoldDB" id="K5VN11"/>
<gene>
    <name evidence="2" type="ORF">PHACADRAFT_203415</name>
</gene>
<evidence type="ECO:0000313" key="3">
    <source>
        <dbReference type="Proteomes" id="UP000008370"/>
    </source>
</evidence>
<dbReference type="HOGENOM" id="CLU_624215_0_0_1"/>
<dbReference type="OrthoDB" id="2803141at2759"/>